<feature type="coiled-coil region" evidence="1">
    <location>
        <begin position="1"/>
        <end position="28"/>
    </location>
</feature>
<dbReference type="Proteomes" id="UP000541352">
    <property type="component" value="Unassembled WGS sequence"/>
</dbReference>
<keyword evidence="3" id="KW-1185">Reference proteome</keyword>
<keyword evidence="1" id="KW-0175">Coiled coil</keyword>
<dbReference type="AlphaFoldDB" id="A0A7W5ZPN6"/>
<comment type="caution">
    <text evidence="2">The sequence shown here is derived from an EMBL/GenBank/DDBJ whole genome shotgun (WGS) entry which is preliminary data.</text>
</comment>
<evidence type="ECO:0000313" key="3">
    <source>
        <dbReference type="Proteomes" id="UP000541352"/>
    </source>
</evidence>
<evidence type="ECO:0000313" key="2">
    <source>
        <dbReference type="EMBL" id="MBB3840728.1"/>
    </source>
</evidence>
<dbReference type="EMBL" id="JACIBY010000012">
    <property type="protein sequence ID" value="MBB3840728.1"/>
    <property type="molecule type" value="Genomic_DNA"/>
</dbReference>
<organism evidence="2 3">
    <name type="scientific">Runella defluvii</name>
    <dbReference type="NCBI Taxonomy" id="370973"/>
    <lineage>
        <taxon>Bacteria</taxon>
        <taxon>Pseudomonadati</taxon>
        <taxon>Bacteroidota</taxon>
        <taxon>Cytophagia</taxon>
        <taxon>Cytophagales</taxon>
        <taxon>Spirosomataceae</taxon>
        <taxon>Runella</taxon>
    </lineage>
</organism>
<protein>
    <submittedName>
        <fullName evidence="2">Uncharacterized protein</fullName>
    </submittedName>
</protein>
<accession>A0A7W5ZPN6</accession>
<sequence length="95" mass="11529">MTNIELRIQNLQKEKARLILEKGELEARYNSIDERPKWVFWLVFRNKYELLNALQMQIRAVQDFIDDINRNLRFLHRAKAATDESENNGHWKMKN</sequence>
<reference evidence="2 3" key="1">
    <citation type="submission" date="2020-08" db="EMBL/GenBank/DDBJ databases">
        <title>Genomic Encyclopedia of Type Strains, Phase IV (KMG-IV): sequencing the most valuable type-strain genomes for metagenomic binning, comparative biology and taxonomic classification.</title>
        <authorList>
            <person name="Goeker M."/>
        </authorList>
    </citation>
    <scope>NUCLEOTIDE SEQUENCE [LARGE SCALE GENOMIC DNA]</scope>
    <source>
        <strain evidence="2 3">DSM 17976</strain>
    </source>
</reference>
<proteinExistence type="predicted"/>
<dbReference type="RefSeq" id="WP_183977890.1">
    <property type="nucleotide sequence ID" value="NZ_JACIBY010000012.1"/>
</dbReference>
<name>A0A7W5ZPN6_9BACT</name>
<evidence type="ECO:0000256" key="1">
    <source>
        <dbReference type="SAM" id="Coils"/>
    </source>
</evidence>
<gene>
    <name evidence="2" type="ORF">FHS57_004748</name>
</gene>